<evidence type="ECO:0000313" key="2">
    <source>
        <dbReference type="EMBL" id="GHA92862.1"/>
    </source>
</evidence>
<keyword evidence="3" id="KW-1185">Reference proteome</keyword>
<reference evidence="2" key="2">
    <citation type="submission" date="2020-09" db="EMBL/GenBank/DDBJ databases">
        <authorList>
            <person name="Sun Q."/>
            <person name="Kim S."/>
        </authorList>
    </citation>
    <scope>NUCLEOTIDE SEQUENCE</scope>
    <source>
        <strain evidence="2">KCTC 32513</strain>
    </source>
</reference>
<accession>A0A8J3CS67</accession>
<dbReference type="AlphaFoldDB" id="A0A8J3CS67"/>
<organism evidence="2 3">
    <name type="scientific">Algimonas arctica</name>
    <dbReference type="NCBI Taxonomy" id="1479486"/>
    <lineage>
        <taxon>Bacteria</taxon>
        <taxon>Pseudomonadati</taxon>
        <taxon>Pseudomonadota</taxon>
        <taxon>Alphaproteobacteria</taxon>
        <taxon>Maricaulales</taxon>
        <taxon>Robiginitomaculaceae</taxon>
        <taxon>Algimonas</taxon>
    </lineage>
</organism>
<proteinExistence type="predicted"/>
<dbReference type="EMBL" id="BMZH01000005">
    <property type="protein sequence ID" value="GHA92862.1"/>
    <property type="molecule type" value="Genomic_DNA"/>
</dbReference>
<name>A0A8J3CS67_9PROT</name>
<dbReference type="CDD" id="cd07983">
    <property type="entry name" value="LPLAT_DUF374-like"/>
    <property type="match status" value="1"/>
</dbReference>
<evidence type="ECO:0000313" key="3">
    <source>
        <dbReference type="Proteomes" id="UP000634004"/>
    </source>
</evidence>
<sequence>MFKRLMRSAFMQALLGGLVALWMTLVKYTTRWDIQHADRAEPVIASGEGLIALTFHSRFLLLTSAWKKRFQHPHVLISKSRDGAVVAWTCRWLGLSTVRGSAKNAAKTKIKGGGKAGREILDAIEQGGCIVITPDGPRGPRQRVPIGPFRLAKLSGAPVLPCTFSVANRKQFNSWDRFILPLPFGRGKIIWGTPVQISETATEAEMETIRAQVEADMNHAMTEADIALGHNPVLPA</sequence>
<dbReference type="Pfam" id="PF04028">
    <property type="entry name" value="DUF374"/>
    <property type="match status" value="1"/>
</dbReference>
<dbReference type="Proteomes" id="UP000634004">
    <property type="component" value="Unassembled WGS sequence"/>
</dbReference>
<protein>
    <recommendedName>
        <fullName evidence="1">DUF374 domain-containing protein</fullName>
    </recommendedName>
</protein>
<feature type="domain" description="DUF374" evidence="1">
    <location>
        <begin position="68"/>
        <end position="141"/>
    </location>
</feature>
<evidence type="ECO:0000259" key="1">
    <source>
        <dbReference type="Pfam" id="PF04028"/>
    </source>
</evidence>
<gene>
    <name evidence="2" type="ORF">GCM10009069_14880</name>
</gene>
<dbReference type="InterPro" id="IPR007172">
    <property type="entry name" value="DUF374"/>
</dbReference>
<reference evidence="2" key="1">
    <citation type="journal article" date="2014" name="Int. J. Syst. Evol. Microbiol.">
        <title>Complete genome sequence of Corynebacterium casei LMG S-19264T (=DSM 44701T), isolated from a smear-ripened cheese.</title>
        <authorList>
            <consortium name="US DOE Joint Genome Institute (JGI-PGF)"/>
            <person name="Walter F."/>
            <person name="Albersmeier A."/>
            <person name="Kalinowski J."/>
            <person name="Ruckert C."/>
        </authorList>
    </citation>
    <scope>NUCLEOTIDE SEQUENCE</scope>
    <source>
        <strain evidence="2">KCTC 32513</strain>
    </source>
</reference>
<comment type="caution">
    <text evidence="2">The sequence shown here is derived from an EMBL/GenBank/DDBJ whole genome shotgun (WGS) entry which is preliminary data.</text>
</comment>